<dbReference type="AlphaFoldDB" id="A0A853HT75"/>
<accession>A0A853HT75</accession>
<dbReference type="Proteomes" id="UP000569732">
    <property type="component" value="Unassembled WGS sequence"/>
</dbReference>
<reference evidence="1 2" key="1">
    <citation type="submission" date="2020-07" db="EMBL/GenBank/DDBJ databases">
        <title>Endozoicomonas sp. nov., isolated from sediment.</title>
        <authorList>
            <person name="Gu T."/>
        </authorList>
    </citation>
    <scope>NUCLEOTIDE SEQUENCE [LARGE SCALE GENOMIC DNA]</scope>
    <source>
        <strain evidence="1 2">SM1973</strain>
    </source>
</reference>
<evidence type="ECO:0000313" key="2">
    <source>
        <dbReference type="Proteomes" id="UP000569732"/>
    </source>
</evidence>
<proteinExistence type="predicted"/>
<gene>
    <name evidence="1" type="ORF">H0A36_00645</name>
</gene>
<comment type="caution">
    <text evidence="1">The sequence shown here is derived from an EMBL/GenBank/DDBJ whole genome shotgun (WGS) entry which is preliminary data.</text>
</comment>
<evidence type="ECO:0000313" key="1">
    <source>
        <dbReference type="EMBL" id="NYZ64493.1"/>
    </source>
</evidence>
<name>A0A853HT75_9GAMM</name>
<protein>
    <submittedName>
        <fullName evidence="1">Uncharacterized protein</fullName>
    </submittedName>
</protein>
<keyword evidence="2" id="KW-1185">Reference proteome</keyword>
<dbReference type="RefSeq" id="WP_180566525.1">
    <property type="nucleotide sequence ID" value="NZ_JACCKB010000001.1"/>
</dbReference>
<sequence>MSQALIAQALKSPIGDKAVLQAYQESPYLEVLNKLLQEIVQQINQELPKIADITTNLFGDIINHLDPLNFNRKVIAQISGPICIPQQCTHILGVTVKVPSVPICTVGTLSTGFHELKGLSTLRINDLHIYDVNTPTDEDIQANGCLDFYLDSLIAMGYAKTTGGPKQLTQPTSASTVAVISGLAPKANVDITMSTKQMRLTEVVVNEFRMPYQQLTINLNGIGPFNQLAPTVKEELQAAIAPLFTQHGIIAKAVVHAVQSKIDKLMEKQNTTANYEEN</sequence>
<organism evidence="1 2">
    <name type="scientific">Spartinivicinus marinus</name>
    <dbReference type="NCBI Taxonomy" id="2994442"/>
    <lineage>
        <taxon>Bacteria</taxon>
        <taxon>Pseudomonadati</taxon>
        <taxon>Pseudomonadota</taxon>
        <taxon>Gammaproteobacteria</taxon>
        <taxon>Oceanospirillales</taxon>
        <taxon>Zooshikellaceae</taxon>
        <taxon>Spartinivicinus</taxon>
    </lineage>
</organism>
<dbReference type="EMBL" id="JACCKB010000001">
    <property type="protein sequence ID" value="NYZ64493.1"/>
    <property type="molecule type" value="Genomic_DNA"/>
</dbReference>